<proteinExistence type="predicted"/>
<dbReference type="Proteomes" id="UP000031668">
    <property type="component" value="Unassembled WGS sequence"/>
</dbReference>
<reference evidence="1 2" key="1">
    <citation type="journal article" date="2014" name="Genome Biol. Evol.">
        <title>The genome of the myxosporean Thelohanellus kitauei shows adaptations to nutrient acquisition within its fish host.</title>
        <authorList>
            <person name="Yang Y."/>
            <person name="Xiong J."/>
            <person name="Zhou Z."/>
            <person name="Huo F."/>
            <person name="Miao W."/>
            <person name="Ran C."/>
            <person name="Liu Y."/>
            <person name="Zhang J."/>
            <person name="Feng J."/>
            <person name="Wang M."/>
            <person name="Wang M."/>
            <person name="Wang L."/>
            <person name="Yao B."/>
        </authorList>
    </citation>
    <scope>NUCLEOTIDE SEQUENCE [LARGE SCALE GENOMIC DNA]</scope>
    <source>
        <strain evidence="1">Wuqing</strain>
    </source>
</reference>
<comment type="caution">
    <text evidence="1">The sequence shown here is derived from an EMBL/GenBank/DDBJ whole genome shotgun (WGS) entry which is preliminary data.</text>
</comment>
<evidence type="ECO:0000313" key="1">
    <source>
        <dbReference type="EMBL" id="KII70321.1"/>
    </source>
</evidence>
<organism evidence="1 2">
    <name type="scientific">Thelohanellus kitauei</name>
    <name type="common">Myxosporean</name>
    <dbReference type="NCBI Taxonomy" id="669202"/>
    <lineage>
        <taxon>Eukaryota</taxon>
        <taxon>Metazoa</taxon>
        <taxon>Cnidaria</taxon>
        <taxon>Myxozoa</taxon>
        <taxon>Myxosporea</taxon>
        <taxon>Bivalvulida</taxon>
        <taxon>Platysporina</taxon>
        <taxon>Myxobolidae</taxon>
        <taxon>Thelohanellus</taxon>
    </lineage>
</organism>
<gene>
    <name evidence="1" type="ORF">RF11_09488</name>
</gene>
<accession>A0A0C2MSP4</accession>
<dbReference type="AlphaFoldDB" id="A0A0C2MSP4"/>
<protein>
    <submittedName>
        <fullName evidence="1">Uncharacterized protein</fullName>
    </submittedName>
</protein>
<keyword evidence="2" id="KW-1185">Reference proteome</keyword>
<dbReference type="EMBL" id="JWZT01002093">
    <property type="protein sequence ID" value="KII70321.1"/>
    <property type="molecule type" value="Genomic_DNA"/>
</dbReference>
<sequence length="150" mass="16246">MDLEDPLYPHGSYGPHTLALTARTTLYRLASKSPVIAGPSPLKTKLRSHSRHEFGELRFPTSSMFLGPVSRRLSHVTGEEANSLDEAWVPGWLEQRESEKEGSVSITGGSLQLNISSSAEELDGPSTYSASVLLALAAYPEGPESTHAKR</sequence>
<evidence type="ECO:0000313" key="2">
    <source>
        <dbReference type="Proteomes" id="UP000031668"/>
    </source>
</evidence>
<name>A0A0C2MSP4_THEKT</name>